<reference evidence="3 4" key="1">
    <citation type="submission" date="2014-06" db="EMBL/GenBank/DDBJ databases">
        <title>The genome of the endonuclear symbiont Nucleicultrix amoebiphila.</title>
        <authorList>
            <person name="Schulz F."/>
            <person name="Horn M."/>
        </authorList>
    </citation>
    <scope>NUCLEOTIDE SEQUENCE [LARGE SCALE GENOMIC DNA]</scope>
    <source>
        <strain evidence="3 4">FS5</strain>
    </source>
</reference>
<dbReference type="InterPro" id="IPR038607">
    <property type="entry name" value="PhoD-like_sf"/>
</dbReference>
<name>A0A1W6N4W0_9PROT</name>
<feature type="domain" description="PhoD-like phosphatase metallophosphatase" evidence="2">
    <location>
        <begin position="199"/>
        <end position="422"/>
    </location>
</feature>
<dbReference type="EMBL" id="CP008743">
    <property type="protein sequence ID" value="ARN84852.1"/>
    <property type="molecule type" value="Genomic_DNA"/>
</dbReference>
<protein>
    <recommendedName>
        <fullName evidence="2">PhoD-like phosphatase metallophosphatase domain-containing protein</fullName>
    </recommendedName>
</protein>
<dbReference type="PANTHER" id="PTHR43606">
    <property type="entry name" value="PHOSPHATASE, PUTATIVE (AFU_ORTHOLOGUE AFUA_6G08710)-RELATED"/>
    <property type="match status" value="1"/>
</dbReference>
<dbReference type="KEGG" id="naf:GQ61_05620"/>
<evidence type="ECO:0000256" key="1">
    <source>
        <dbReference type="SAM" id="SignalP"/>
    </source>
</evidence>
<dbReference type="InterPro" id="IPR029052">
    <property type="entry name" value="Metallo-depent_PP-like"/>
</dbReference>
<dbReference type="Proteomes" id="UP000237351">
    <property type="component" value="Chromosome"/>
</dbReference>
<evidence type="ECO:0000313" key="3">
    <source>
        <dbReference type="EMBL" id="ARN84852.1"/>
    </source>
</evidence>
<dbReference type="SUPFAM" id="SSF56300">
    <property type="entry name" value="Metallo-dependent phosphatases"/>
    <property type="match status" value="1"/>
</dbReference>
<sequence length="495" mass="55703">MTKSLLRIGSIACLLLMSFEGVKASDGLEDSIGVKEFPKVGPIIRYITSTSITLMGQGDVLKKHLFHHSTPHDNIGVAALRQFNGDELGEESVVTFPMKHKDRHVGHLTLDSLKPGQKYVVRIGYLSSPDMGKSKLNFENCHVVRFCTPKSDQLEEEFSILTGSCRRIGRKTSDWAKEGDHIFKGMETNILNAEKLGGRTDSIAFTGDQIYADAMGMLFPAKTFYEYGRVHEKAFSQEHFRSLAANFSGPIHMTRDDHELWNDANAEEEEKYPEQSAAAHKAYSLFQRPFGKKTPHFWYTTSNGAEMFFTDTRSERRPSKKQLISEEQLTALTTWLSADSRKNALKIIVTSVPIFLLSTEDAWSGYPEQYRKLLDHIISNNIKHVMFISGDAHCQNDGMFHAYKADGQDTGHAFLEVLVSGLFAVARNKAGLLGDTIDLRTEDKGYLLKTKTPLSPTLTENLFARISGNNTTKEVTVEVFNQKNERLRKTLYNLS</sequence>
<proteinExistence type="predicted"/>
<keyword evidence="4" id="KW-1185">Reference proteome</keyword>
<feature type="signal peptide" evidence="1">
    <location>
        <begin position="1"/>
        <end position="24"/>
    </location>
</feature>
<dbReference type="PANTHER" id="PTHR43606:SF2">
    <property type="entry name" value="ALKALINE PHOSPHATASE FAMILY PROTEIN (AFU_ORTHOLOGUE AFUA_5G03860)"/>
    <property type="match status" value="1"/>
</dbReference>
<feature type="chain" id="PRO_5013366300" description="PhoD-like phosphatase metallophosphatase domain-containing protein" evidence="1">
    <location>
        <begin position="25"/>
        <end position="495"/>
    </location>
</feature>
<evidence type="ECO:0000259" key="2">
    <source>
        <dbReference type="Pfam" id="PF09423"/>
    </source>
</evidence>
<gene>
    <name evidence="3" type="ORF">GQ61_05620</name>
</gene>
<evidence type="ECO:0000313" key="4">
    <source>
        <dbReference type="Proteomes" id="UP000237351"/>
    </source>
</evidence>
<dbReference type="InterPro" id="IPR052900">
    <property type="entry name" value="Phospholipid_Metab_Enz"/>
</dbReference>
<keyword evidence="1" id="KW-0732">Signal</keyword>
<dbReference type="InterPro" id="IPR018946">
    <property type="entry name" value="PhoD-like_MPP"/>
</dbReference>
<dbReference type="OrthoDB" id="327733at2"/>
<dbReference type="RefSeq" id="WP_085784348.1">
    <property type="nucleotide sequence ID" value="NZ_CP008743.1"/>
</dbReference>
<dbReference type="AlphaFoldDB" id="A0A1W6N4W0"/>
<organism evidence="3 4">
    <name type="scientific">Candidatus Nucleicultrix amoebiphila FS5</name>
    <dbReference type="NCBI Taxonomy" id="1414854"/>
    <lineage>
        <taxon>Bacteria</taxon>
        <taxon>Pseudomonadati</taxon>
        <taxon>Pseudomonadota</taxon>
        <taxon>Alphaproteobacteria</taxon>
        <taxon>Holosporales</taxon>
        <taxon>Candidatus Nucleicultricaceae</taxon>
        <taxon>Candidatus Nucleicultrix</taxon>
    </lineage>
</organism>
<accession>A0A1W6N4W0</accession>
<dbReference type="CDD" id="cd07389">
    <property type="entry name" value="MPP_PhoD"/>
    <property type="match status" value="1"/>
</dbReference>
<dbReference type="Pfam" id="PF09423">
    <property type="entry name" value="PhoD"/>
    <property type="match status" value="1"/>
</dbReference>
<dbReference type="Gene3D" id="3.60.21.70">
    <property type="entry name" value="PhoD-like phosphatase"/>
    <property type="match status" value="1"/>
</dbReference>